<dbReference type="FunCoup" id="A0A2Y9PE85">
    <property type="interactions" value="616"/>
</dbReference>
<evidence type="ECO:0000313" key="8">
    <source>
        <dbReference type="RefSeq" id="XP_022443611.1"/>
    </source>
</evidence>
<keyword evidence="3" id="KW-0206">Cytoskeleton</keyword>
<comment type="subcellular location">
    <subcellularLocation>
        <location evidence="1">Cytoplasm</location>
        <location evidence="1">Cytoskeleton</location>
        <location evidence="1">Microtubule organizing center</location>
        <location evidence="1">Centrosome</location>
        <location evidence="1">Centriole</location>
    </subcellularLocation>
</comment>
<dbReference type="GO" id="GO:1903724">
    <property type="term" value="P:positive regulation of centriole elongation"/>
    <property type="evidence" value="ECO:0007669"/>
    <property type="project" value="TreeGrafter"/>
</dbReference>
<protein>
    <submittedName>
        <fullName evidence="8">Protein phosphatase 1 regulatory subunit 35 isoform X1</fullName>
    </submittedName>
</protein>
<evidence type="ECO:0000256" key="5">
    <source>
        <dbReference type="SAM" id="MobiDB-lite"/>
    </source>
</evidence>
<dbReference type="KEGG" id="dle:111181960"/>
<feature type="compositionally biased region" description="Pro residues" evidence="5">
    <location>
        <begin position="112"/>
        <end position="129"/>
    </location>
</feature>
<feature type="compositionally biased region" description="Pro residues" evidence="5">
    <location>
        <begin position="179"/>
        <end position="191"/>
    </location>
</feature>
<feature type="compositionally biased region" description="Basic residues" evidence="5">
    <location>
        <begin position="155"/>
        <end position="174"/>
    </location>
</feature>
<feature type="domain" description="Protein phosphatase 1 regulatory subunit 35 C-terminal" evidence="6">
    <location>
        <begin position="207"/>
        <end position="353"/>
    </location>
</feature>
<dbReference type="PANTHER" id="PTHR28625:SF1">
    <property type="entry name" value="PROTEIN PHOSPHATASE 1 REGULATORY SUBUNIT 35"/>
    <property type="match status" value="1"/>
</dbReference>
<dbReference type="CTD" id="221908"/>
<evidence type="ECO:0000256" key="3">
    <source>
        <dbReference type="ARBA" id="ARBA00023212"/>
    </source>
</evidence>
<sequence>MKMVLMRTRRASKGFSSKTPAWGRGKALWAEAFREAGSGATEMTLRRTNRAGRALTVFGSAVLEGRGRGGGESVFPDPWAPATPHPCRHPKMMVCEESELESVEGGEAVADPGPPPEPRAPVPGAPVPEPGLDLSLSLSPLSESPGRGRSNCSPGRRKGRADRRGGARKGRQVRFRLAPPSPVRSEPPPAAAAPSEKLAAPQDLGTPAQQSSLALSFELQAARAAAGGQFDAAKAVEEQLRKSFQTRCSLEESVAEGLNVPRSKRLFRDLVSLQVPEEQVLNAALREKLALLPPQARAPPPKEPPGPGPDMTILCDPETLFYESPHLTLEGLPPLRLQLRPRPSEDTFLMHRTLRRWEA</sequence>
<keyword evidence="7" id="KW-1185">Reference proteome</keyword>
<dbReference type="STRING" id="9749.A0A2Y9PE85"/>
<organism evidence="7 8">
    <name type="scientific">Delphinapterus leucas</name>
    <name type="common">Beluga whale</name>
    <dbReference type="NCBI Taxonomy" id="9749"/>
    <lineage>
        <taxon>Eukaryota</taxon>
        <taxon>Metazoa</taxon>
        <taxon>Chordata</taxon>
        <taxon>Craniata</taxon>
        <taxon>Vertebrata</taxon>
        <taxon>Euteleostomi</taxon>
        <taxon>Mammalia</taxon>
        <taxon>Eutheria</taxon>
        <taxon>Laurasiatheria</taxon>
        <taxon>Artiodactyla</taxon>
        <taxon>Whippomorpha</taxon>
        <taxon>Cetacea</taxon>
        <taxon>Odontoceti</taxon>
        <taxon>Monodontidae</taxon>
        <taxon>Delphinapterus</taxon>
    </lineage>
</organism>
<dbReference type="InterPro" id="IPR033590">
    <property type="entry name" value="PPP1R35"/>
</dbReference>
<evidence type="ECO:0000313" key="7">
    <source>
        <dbReference type="Proteomes" id="UP000248483"/>
    </source>
</evidence>
<dbReference type="InterPro" id="IPR029135">
    <property type="entry name" value="PPP1R35_C"/>
</dbReference>
<comment type="similarity">
    <text evidence="4">Belongs to the PPP1R35 family.</text>
</comment>
<dbReference type="GeneID" id="111181960"/>
<evidence type="ECO:0000256" key="4">
    <source>
        <dbReference type="ARBA" id="ARBA00029452"/>
    </source>
</evidence>
<dbReference type="PANTHER" id="PTHR28625">
    <property type="entry name" value="PROTEIN PHOSPHATASE 1 REGULATORY SUBUNIT 35"/>
    <property type="match status" value="1"/>
</dbReference>
<keyword evidence="2" id="KW-0963">Cytoplasm</keyword>
<evidence type="ECO:0000259" key="6">
    <source>
        <dbReference type="Pfam" id="PF15503"/>
    </source>
</evidence>
<name>A0A2Y9PE85_DELLE</name>
<dbReference type="GO" id="GO:0005814">
    <property type="term" value="C:centriole"/>
    <property type="evidence" value="ECO:0007669"/>
    <property type="project" value="UniProtKB-SubCell"/>
</dbReference>
<evidence type="ECO:0000256" key="2">
    <source>
        <dbReference type="ARBA" id="ARBA00022490"/>
    </source>
</evidence>
<dbReference type="Proteomes" id="UP000248483">
    <property type="component" value="Unplaced"/>
</dbReference>
<accession>A0A2Y9PE85</accession>
<evidence type="ECO:0000256" key="1">
    <source>
        <dbReference type="ARBA" id="ARBA00004114"/>
    </source>
</evidence>
<gene>
    <name evidence="8" type="primary">PPP1R35</name>
</gene>
<dbReference type="RefSeq" id="XP_022443611.1">
    <property type="nucleotide sequence ID" value="XM_022587903.2"/>
</dbReference>
<dbReference type="Pfam" id="PF15503">
    <property type="entry name" value="PPP1R35_C"/>
    <property type="match status" value="1"/>
</dbReference>
<feature type="compositionally biased region" description="Low complexity" evidence="5">
    <location>
        <begin position="192"/>
        <end position="201"/>
    </location>
</feature>
<feature type="compositionally biased region" description="Low complexity" evidence="5">
    <location>
        <begin position="130"/>
        <end position="145"/>
    </location>
</feature>
<dbReference type="GO" id="GO:0045724">
    <property type="term" value="P:positive regulation of cilium assembly"/>
    <property type="evidence" value="ECO:0007669"/>
    <property type="project" value="TreeGrafter"/>
</dbReference>
<dbReference type="AlphaFoldDB" id="A0A2Y9PE85"/>
<feature type="region of interest" description="Disordered" evidence="5">
    <location>
        <begin position="97"/>
        <end position="211"/>
    </location>
</feature>
<dbReference type="InParanoid" id="A0A2Y9PE85"/>
<feature type="compositionally biased region" description="Pro residues" evidence="5">
    <location>
        <begin position="296"/>
        <end position="308"/>
    </location>
</feature>
<dbReference type="GO" id="GO:0019902">
    <property type="term" value="F:phosphatase binding"/>
    <property type="evidence" value="ECO:0007669"/>
    <property type="project" value="InterPro"/>
</dbReference>
<reference evidence="8" key="1">
    <citation type="submission" date="2025-08" db="UniProtKB">
        <authorList>
            <consortium name="RefSeq"/>
        </authorList>
    </citation>
    <scope>IDENTIFICATION</scope>
    <source>
        <tissue evidence="8">Blood</tissue>
    </source>
</reference>
<proteinExistence type="inferred from homology"/>
<feature type="region of interest" description="Disordered" evidence="5">
    <location>
        <begin position="292"/>
        <end position="312"/>
    </location>
</feature>